<name>A0A3P7JH67_STRVU</name>
<reference evidence="1 2" key="1">
    <citation type="submission" date="2018-11" db="EMBL/GenBank/DDBJ databases">
        <authorList>
            <consortium name="Pathogen Informatics"/>
        </authorList>
    </citation>
    <scope>NUCLEOTIDE SEQUENCE [LARGE SCALE GENOMIC DNA]</scope>
</reference>
<keyword evidence="2" id="KW-1185">Reference proteome</keyword>
<proteinExistence type="predicted"/>
<gene>
    <name evidence="1" type="ORF">SVUK_LOCUS19938</name>
</gene>
<protein>
    <submittedName>
        <fullName evidence="1">Uncharacterized protein</fullName>
    </submittedName>
</protein>
<dbReference type="EMBL" id="UYYB01134624">
    <property type="protein sequence ID" value="VDM84940.1"/>
    <property type="molecule type" value="Genomic_DNA"/>
</dbReference>
<dbReference type="AlphaFoldDB" id="A0A3P7JH67"/>
<evidence type="ECO:0000313" key="2">
    <source>
        <dbReference type="Proteomes" id="UP000270094"/>
    </source>
</evidence>
<accession>A0A3P7JH67</accession>
<sequence length="185" mass="20997">MVILVRYRCIEEYVDENGNVIEEGKQHFTTPAPVREFTVQRRKPKMHRINGVKNTAIPTTARTTISKGIKVTMVKKRRKMKLDGGGEVTSISDSKPKLTRVYAPATVPISTTTALPITEIAEDDGSADATIMKHYFKPMHVSTQLQQPNRVKMRENATIMKNYFKPMHVSTQLQQPNRAKMRDGE</sequence>
<dbReference type="OrthoDB" id="5860000at2759"/>
<evidence type="ECO:0000313" key="1">
    <source>
        <dbReference type="EMBL" id="VDM84940.1"/>
    </source>
</evidence>
<organism evidence="1 2">
    <name type="scientific">Strongylus vulgaris</name>
    <name type="common">Blood worm</name>
    <dbReference type="NCBI Taxonomy" id="40348"/>
    <lineage>
        <taxon>Eukaryota</taxon>
        <taxon>Metazoa</taxon>
        <taxon>Ecdysozoa</taxon>
        <taxon>Nematoda</taxon>
        <taxon>Chromadorea</taxon>
        <taxon>Rhabditida</taxon>
        <taxon>Rhabditina</taxon>
        <taxon>Rhabditomorpha</taxon>
        <taxon>Strongyloidea</taxon>
        <taxon>Strongylidae</taxon>
        <taxon>Strongylus</taxon>
    </lineage>
</organism>
<dbReference type="Proteomes" id="UP000270094">
    <property type="component" value="Unassembled WGS sequence"/>
</dbReference>